<feature type="region of interest" description="Disordered" evidence="3">
    <location>
        <begin position="1"/>
        <end position="46"/>
    </location>
</feature>
<sequence>METIKNAVKTVSETVTGGSESKGPMTAFPTGKDIPAQSQRPQPGLEAEMEPAPIVSALECLDAEGNPSLVEYKGADKLRGKKALITGGDSGIGRSVAVMFAREGANIAFTYVRGLEERDAKDTEVMLHKEGVKVVAIAVDYDSFGSEEASEKLVNEAVRGLGGLDILVNNAGEQHFCADITQIDEKQVERTFRSNILSMIMITKHAVPHLKKGSSIINTTSVTAYKGSAGLIDYSSTKGAIVSFTRALSSQLAPKGIRVNAVAPGPIWTALQVSSRKDEEIEGYGDGKCPLGRVGQPSECGTSFVFLASADGSFFTGQVLHPNGGYYMAT</sequence>
<dbReference type="PANTHER" id="PTHR48107">
    <property type="entry name" value="NADPH-DEPENDENT ALDEHYDE REDUCTASE-LIKE PROTEIN, CHLOROPLASTIC-RELATED"/>
    <property type="match status" value="1"/>
</dbReference>
<dbReference type="FunFam" id="3.40.50.720:FF:000084">
    <property type="entry name" value="Short-chain dehydrogenase reductase"/>
    <property type="match status" value="1"/>
</dbReference>
<evidence type="ECO:0000256" key="2">
    <source>
        <dbReference type="ARBA" id="ARBA00023002"/>
    </source>
</evidence>
<dbReference type="AlphaFoldDB" id="A0A2P6NEY2"/>
<evidence type="ECO:0000256" key="1">
    <source>
        <dbReference type="ARBA" id="ARBA00006484"/>
    </source>
</evidence>
<dbReference type="InterPro" id="IPR020904">
    <property type="entry name" value="Sc_DH/Rdtase_CS"/>
</dbReference>
<dbReference type="Proteomes" id="UP000241769">
    <property type="component" value="Unassembled WGS sequence"/>
</dbReference>
<dbReference type="GO" id="GO:0016614">
    <property type="term" value="F:oxidoreductase activity, acting on CH-OH group of donors"/>
    <property type="evidence" value="ECO:0007669"/>
    <property type="project" value="UniProtKB-ARBA"/>
</dbReference>
<comment type="similarity">
    <text evidence="1">Belongs to the short-chain dehydrogenases/reductases (SDR) family.</text>
</comment>
<evidence type="ECO:0000256" key="3">
    <source>
        <dbReference type="SAM" id="MobiDB-lite"/>
    </source>
</evidence>
<keyword evidence="2" id="KW-0560">Oxidoreductase</keyword>
<dbReference type="PRINTS" id="PR00080">
    <property type="entry name" value="SDRFAMILY"/>
</dbReference>
<accession>A0A2P6NEY2</accession>
<dbReference type="InterPro" id="IPR036291">
    <property type="entry name" value="NAD(P)-bd_dom_sf"/>
</dbReference>
<proteinExistence type="inferred from homology"/>
<gene>
    <name evidence="4" type="ORF">PROFUN_10093</name>
</gene>
<dbReference type="SUPFAM" id="SSF51735">
    <property type="entry name" value="NAD(P)-binding Rossmann-fold domains"/>
    <property type="match status" value="1"/>
</dbReference>
<evidence type="ECO:0000313" key="4">
    <source>
        <dbReference type="EMBL" id="PRP82523.1"/>
    </source>
</evidence>
<feature type="compositionally biased region" description="Polar residues" evidence="3">
    <location>
        <begin position="9"/>
        <end position="19"/>
    </location>
</feature>
<dbReference type="Pfam" id="PF13561">
    <property type="entry name" value="adh_short_C2"/>
    <property type="match status" value="1"/>
</dbReference>
<name>A0A2P6NEY2_9EUKA</name>
<keyword evidence="5" id="KW-1185">Reference proteome</keyword>
<dbReference type="PROSITE" id="PS00061">
    <property type="entry name" value="ADH_SHORT"/>
    <property type="match status" value="1"/>
</dbReference>
<comment type="caution">
    <text evidence="4">The sequence shown here is derived from an EMBL/GenBank/DDBJ whole genome shotgun (WGS) entry which is preliminary data.</text>
</comment>
<dbReference type="PANTHER" id="PTHR48107:SF16">
    <property type="entry name" value="NADPH-DEPENDENT ALDEHYDE REDUCTASE 1, CHLOROPLASTIC"/>
    <property type="match status" value="1"/>
</dbReference>
<organism evidence="4 5">
    <name type="scientific">Planoprotostelium fungivorum</name>
    <dbReference type="NCBI Taxonomy" id="1890364"/>
    <lineage>
        <taxon>Eukaryota</taxon>
        <taxon>Amoebozoa</taxon>
        <taxon>Evosea</taxon>
        <taxon>Variosea</taxon>
        <taxon>Cavosteliida</taxon>
        <taxon>Cavosteliaceae</taxon>
        <taxon>Planoprotostelium</taxon>
    </lineage>
</organism>
<dbReference type="Gene3D" id="3.40.50.720">
    <property type="entry name" value="NAD(P)-binding Rossmann-like Domain"/>
    <property type="match status" value="1"/>
</dbReference>
<dbReference type="STRING" id="1890364.A0A2P6NEY2"/>
<reference evidence="4 5" key="1">
    <citation type="journal article" date="2018" name="Genome Biol. Evol.">
        <title>Multiple Roots of Fruiting Body Formation in Amoebozoa.</title>
        <authorList>
            <person name="Hillmann F."/>
            <person name="Forbes G."/>
            <person name="Novohradska S."/>
            <person name="Ferling I."/>
            <person name="Riege K."/>
            <person name="Groth M."/>
            <person name="Westermann M."/>
            <person name="Marz M."/>
            <person name="Spaller T."/>
            <person name="Winckler T."/>
            <person name="Schaap P."/>
            <person name="Glockner G."/>
        </authorList>
    </citation>
    <scope>NUCLEOTIDE SEQUENCE [LARGE SCALE GENOMIC DNA]</scope>
    <source>
        <strain evidence="4 5">Jena</strain>
    </source>
</reference>
<dbReference type="InterPro" id="IPR002347">
    <property type="entry name" value="SDR_fam"/>
</dbReference>
<dbReference type="EMBL" id="MDYQ01000101">
    <property type="protein sequence ID" value="PRP82523.1"/>
    <property type="molecule type" value="Genomic_DNA"/>
</dbReference>
<evidence type="ECO:0000313" key="5">
    <source>
        <dbReference type="Proteomes" id="UP000241769"/>
    </source>
</evidence>
<protein>
    <submittedName>
        <fullName evidence="4">Oxidoreductase</fullName>
    </submittedName>
</protein>
<dbReference type="PRINTS" id="PR00081">
    <property type="entry name" value="GDHRDH"/>
</dbReference>
<dbReference type="OrthoDB" id="1393670at2759"/>
<dbReference type="InParanoid" id="A0A2P6NEY2"/>